<organism evidence="2 3">
    <name type="scientific">Oxynema aestuarii AP17</name>
    <dbReference type="NCBI Taxonomy" id="2064643"/>
    <lineage>
        <taxon>Bacteria</taxon>
        <taxon>Bacillati</taxon>
        <taxon>Cyanobacteriota</taxon>
        <taxon>Cyanophyceae</taxon>
        <taxon>Oscillatoriophycideae</taxon>
        <taxon>Oscillatoriales</taxon>
        <taxon>Oscillatoriaceae</taxon>
        <taxon>Oxynema</taxon>
        <taxon>Oxynema aestuarii</taxon>
    </lineage>
</organism>
<dbReference type="AlphaFoldDB" id="A0A6H1U289"/>
<accession>A0A6H1U289</accession>
<name>A0A6H1U289_9CYAN</name>
<dbReference type="PANTHER" id="PTHR46401:SF2">
    <property type="entry name" value="GLYCOSYLTRANSFERASE WBBK-RELATED"/>
    <property type="match status" value="1"/>
</dbReference>
<evidence type="ECO:0000256" key="1">
    <source>
        <dbReference type="ARBA" id="ARBA00022679"/>
    </source>
</evidence>
<evidence type="ECO:0000313" key="3">
    <source>
        <dbReference type="Proteomes" id="UP000500857"/>
    </source>
</evidence>
<dbReference type="Proteomes" id="UP000500857">
    <property type="component" value="Chromosome"/>
</dbReference>
<keyword evidence="3" id="KW-1185">Reference proteome</keyword>
<dbReference type="Gene3D" id="3.40.50.2000">
    <property type="entry name" value="Glycogen Phosphorylase B"/>
    <property type="match status" value="2"/>
</dbReference>
<protein>
    <submittedName>
        <fullName evidence="2">Glycosyltransferase family 4 protein</fullName>
    </submittedName>
</protein>
<dbReference type="PANTHER" id="PTHR46401">
    <property type="entry name" value="GLYCOSYLTRANSFERASE WBBK-RELATED"/>
    <property type="match status" value="1"/>
</dbReference>
<evidence type="ECO:0000313" key="2">
    <source>
        <dbReference type="EMBL" id="QIZ72487.1"/>
    </source>
</evidence>
<dbReference type="EMBL" id="CP051167">
    <property type="protein sequence ID" value="QIZ72487.1"/>
    <property type="molecule type" value="Genomic_DNA"/>
</dbReference>
<proteinExistence type="predicted"/>
<dbReference type="KEGG" id="oxy:HCG48_19425"/>
<dbReference type="Pfam" id="PF13692">
    <property type="entry name" value="Glyco_trans_1_4"/>
    <property type="match status" value="1"/>
</dbReference>
<dbReference type="GO" id="GO:0009103">
    <property type="term" value="P:lipopolysaccharide biosynthetic process"/>
    <property type="evidence" value="ECO:0007669"/>
    <property type="project" value="TreeGrafter"/>
</dbReference>
<keyword evidence="1 2" id="KW-0808">Transferase</keyword>
<sequence length="409" mass="46725">MPENFSSWICCQLGAREHYAIPRALHQSDQLAHLITDAWVLPQSPLNHLPKSLLANLRERFHPDLTPASIHAFTSSLIRFELVQRIQKTTGWERIIARNYWFQEQAVQCLKTLTPQLNCRPTLFAYSYAALELFRYAKSRGWHTILGQIDPGPVEEKLVLEEHSRYPHYQSIWQPAPPHYWDSWREECSLADRIVVNSPWSSQALQQASIPANKIDVVPLAYEPPEQARDFVRTYPPAFSVERRLRVLFLGQVILRKGIAALLEAAKLLRDQPIEFWLVGSPGIARSQPEQERVQWIGTVPRSAVVEYYQKADIFVFPTLSDGFGLTQLEAQAWKLPVVASRFCGEVVKDRVNGLTLQEVTGEAIADALLFCLNHPHQLEMFSQQSTNTTCFSLSQLQHHLQSVPHAPI</sequence>
<reference evidence="2 3" key="1">
    <citation type="submission" date="2020-04" db="EMBL/GenBank/DDBJ databases">
        <authorList>
            <person name="Basu S."/>
            <person name="Maruthanayagam V."/>
            <person name="Chakraborty S."/>
            <person name="Pramanik A."/>
            <person name="Mukherjee J."/>
            <person name="Brink B."/>
        </authorList>
    </citation>
    <scope>NUCLEOTIDE SEQUENCE [LARGE SCALE GENOMIC DNA]</scope>
    <source>
        <strain evidence="2 3">AP17</strain>
    </source>
</reference>
<dbReference type="GO" id="GO:0016757">
    <property type="term" value="F:glycosyltransferase activity"/>
    <property type="evidence" value="ECO:0007669"/>
    <property type="project" value="TreeGrafter"/>
</dbReference>
<dbReference type="CDD" id="cd03801">
    <property type="entry name" value="GT4_PimA-like"/>
    <property type="match status" value="1"/>
</dbReference>
<dbReference type="SUPFAM" id="SSF53756">
    <property type="entry name" value="UDP-Glycosyltransferase/glycogen phosphorylase"/>
    <property type="match status" value="1"/>
</dbReference>
<gene>
    <name evidence="2" type="ORF">HCG48_19425</name>
</gene>